<dbReference type="RefSeq" id="WP_323574618.1">
    <property type="nucleotide sequence ID" value="NZ_JAYGJQ010000001.1"/>
</dbReference>
<keyword evidence="1" id="KW-1133">Transmembrane helix</keyword>
<organism evidence="2 3">
    <name type="scientific">Bacteriovorax antarcticus</name>
    <dbReference type="NCBI Taxonomy" id="3088717"/>
    <lineage>
        <taxon>Bacteria</taxon>
        <taxon>Pseudomonadati</taxon>
        <taxon>Bdellovibrionota</taxon>
        <taxon>Bacteriovoracia</taxon>
        <taxon>Bacteriovoracales</taxon>
        <taxon>Bacteriovoracaceae</taxon>
        <taxon>Bacteriovorax</taxon>
    </lineage>
</organism>
<gene>
    <name evidence="2" type="ORF">SHI21_02910</name>
</gene>
<evidence type="ECO:0000313" key="2">
    <source>
        <dbReference type="EMBL" id="MEA9355130.1"/>
    </source>
</evidence>
<dbReference type="Pfam" id="PF08570">
    <property type="entry name" value="DUF1761"/>
    <property type="match status" value="1"/>
</dbReference>
<reference evidence="2 3" key="1">
    <citation type="submission" date="2023-11" db="EMBL/GenBank/DDBJ databases">
        <title>A Novel Polar Bacteriovorax (B. antarcticus) Isolated from the Biocrust in Antarctica.</title>
        <authorList>
            <person name="Mun W."/>
            <person name="Choi S.Y."/>
            <person name="Mitchell R.J."/>
        </authorList>
    </citation>
    <scope>NUCLEOTIDE SEQUENCE [LARGE SCALE GENOMIC DNA]</scope>
    <source>
        <strain evidence="2 3">PP10</strain>
    </source>
</reference>
<dbReference type="Proteomes" id="UP001302274">
    <property type="component" value="Unassembled WGS sequence"/>
</dbReference>
<dbReference type="InterPro" id="IPR013879">
    <property type="entry name" value="DUF1761"/>
</dbReference>
<keyword evidence="1" id="KW-0472">Membrane</keyword>
<feature type="transmembrane region" description="Helical" evidence="1">
    <location>
        <begin position="54"/>
        <end position="77"/>
    </location>
</feature>
<feature type="transmembrane region" description="Helical" evidence="1">
    <location>
        <begin position="7"/>
        <end position="34"/>
    </location>
</feature>
<sequence>MFAQYNISAILICAVLNMVLGFIWYGLIFSKAFIQLMGIGPDHMSDPASQKAAVHGYFASFFSSILMAVILSYLIIFSHSTTALEGLKLGLLSWLGFTLTTMLPNHYFSMKPLKLALINISYPMVGLSLMGMILAFWRK</sequence>
<keyword evidence="3" id="KW-1185">Reference proteome</keyword>
<name>A0ABU5VSY7_9BACT</name>
<comment type="caution">
    <text evidence="2">The sequence shown here is derived from an EMBL/GenBank/DDBJ whole genome shotgun (WGS) entry which is preliminary data.</text>
</comment>
<protein>
    <submittedName>
        <fullName evidence="2">DUF1761 domain-containing protein</fullName>
    </submittedName>
</protein>
<feature type="transmembrane region" description="Helical" evidence="1">
    <location>
        <begin position="89"/>
        <end position="108"/>
    </location>
</feature>
<proteinExistence type="predicted"/>
<dbReference type="EMBL" id="JAYGJQ010000001">
    <property type="protein sequence ID" value="MEA9355130.1"/>
    <property type="molecule type" value="Genomic_DNA"/>
</dbReference>
<keyword evidence="1" id="KW-0812">Transmembrane</keyword>
<accession>A0ABU5VSY7</accession>
<feature type="transmembrane region" description="Helical" evidence="1">
    <location>
        <begin position="120"/>
        <end position="137"/>
    </location>
</feature>
<evidence type="ECO:0000313" key="3">
    <source>
        <dbReference type="Proteomes" id="UP001302274"/>
    </source>
</evidence>
<evidence type="ECO:0000256" key="1">
    <source>
        <dbReference type="SAM" id="Phobius"/>
    </source>
</evidence>